<evidence type="ECO:0000256" key="2">
    <source>
        <dbReference type="ARBA" id="ARBA00022448"/>
    </source>
</evidence>
<evidence type="ECO:0000256" key="5">
    <source>
        <dbReference type="ARBA" id="ARBA00023065"/>
    </source>
</evidence>
<dbReference type="OrthoDB" id="9799090at2"/>
<evidence type="ECO:0000313" key="11">
    <source>
        <dbReference type="Proteomes" id="UP000070299"/>
    </source>
</evidence>
<dbReference type="EMBL" id="LSNE01000005">
    <property type="protein sequence ID" value="KXI28994.1"/>
    <property type="molecule type" value="Genomic_DNA"/>
</dbReference>
<keyword evidence="11" id="KW-1185">Reference proteome</keyword>
<dbReference type="Proteomes" id="UP000070299">
    <property type="component" value="Unassembled WGS sequence"/>
</dbReference>
<feature type="transmembrane region" description="Helical" evidence="8">
    <location>
        <begin position="62"/>
        <end position="81"/>
    </location>
</feature>
<keyword evidence="7" id="KW-0407">Ion channel</keyword>
<evidence type="ECO:0000256" key="3">
    <source>
        <dbReference type="ARBA" id="ARBA00022692"/>
    </source>
</evidence>
<dbReference type="AlphaFoldDB" id="A0A136A195"/>
<keyword evidence="4 8" id="KW-1133">Transmembrane helix</keyword>
<keyword evidence="6 8" id="KW-0472">Membrane</keyword>
<comment type="caution">
    <text evidence="10">The sequence shown here is derived from an EMBL/GenBank/DDBJ whole genome shotgun (WGS) entry which is preliminary data.</text>
</comment>
<sequence length="267" mass="29987">MSIKQNSNISLIPNWQRKIESLYNGNSKQANSFRWGLLGFDALTIVYFIISSFFHYVAELRWLEISIGLIYVVEFFARTLISKRRLRDLLHPVGLADLIVIVSLFAPSLAANFSFLRIARALRLLRSYHVIKTLRKQSSFVKANEEIIFSVVNLLVFIFVITAIVLVSQVGKNPGIANYVDALYFTVATLTTTGFGDITLLGNDGRILAVLIMIFGISLFLRLIQTIFRPSKVKYICPSCGLSRHESDAVHCKHCGHVVNITTEGST</sequence>
<name>A0A136A195_9ALTE</name>
<proteinExistence type="predicted"/>
<evidence type="ECO:0000256" key="8">
    <source>
        <dbReference type="SAM" id="Phobius"/>
    </source>
</evidence>
<gene>
    <name evidence="10" type="ORF">AX660_12540</name>
</gene>
<dbReference type="STRING" id="1799789.AX660_12540"/>
<dbReference type="Pfam" id="PF07885">
    <property type="entry name" value="Ion_trans_2"/>
    <property type="match status" value="1"/>
</dbReference>
<accession>A0A136A195</accession>
<dbReference type="Gene3D" id="1.20.120.350">
    <property type="entry name" value="Voltage-gated potassium channels. Chain C"/>
    <property type="match status" value="1"/>
</dbReference>
<dbReference type="PRINTS" id="PR01463">
    <property type="entry name" value="EAGCHANLFMLY"/>
</dbReference>
<feature type="domain" description="Potassium channel" evidence="9">
    <location>
        <begin position="155"/>
        <end position="228"/>
    </location>
</feature>
<keyword evidence="3 8" id="KW-0812">Transmembrane</keyword>
<evidence type="ECO:0000313" key="10">
    <source>
        <dbReference type="EMBL" id="KXI28994.1"/>
    </source>
</evidence>
<comment type="subcellular location">
    <subcellularLocation>
        <location evidence="1">Membrane</location>
        <topology evidence="1">Multi-pass membrane protein</topology>
    </subcellularLocation>
</comment>
<evidence type="ECO:0000256" key="7">
    <source>
        <dbReference type="ARBA" id="ARBA00023303"/>
    </source>
</evidence>
<evidence type="ECO:0000256" key="4">
    <source>
        <dbReference type="ARBA" id="ARBA00022989"/>
    </source>
</evidence>
<feature type="transmembrane region" description="Helical" evidence="8">
    <location>
        <begin position="35"/>
        <end position="56"/>
    </location>
</feature>
<keyword evidence="2" id="KW-0813">Transport</keyword>
<dbReference type="GO" id="GO:0005249">
    <property type="term" value="F:voltage-gated potassium channel activity"/>
    <property type="evidence" value="ECO:0007669"/>
    <property type="project" value="InterPro"/>
</dbReference>
<feature type="transmembrane region" description="Helical" evidence="8">
    <location>
        <begin position="179"/>
        <end position="201"/>
    </location>
</feature>
<evidence type="ECO:0000256" key="1">
    <source>
        <dbReference type="ARBA" id="ARBA00004141"/>
    </source>
</evidence>
<dbReference type="Gene3D" id="1.10.287.70">
    <property type="match status" value="1"/>
</dbReference>
<dbReference type="PANTHER" id="PTHR11537">
    <property type="entry name" value="VOLTAGE-GATED POTASSIUM CHANNEL"/>
    <property type="match status" value="1"/>
</dbReference>
<dbReference type="InterPro" id="IPR013099">
    <property type="entry name" value="K_chnl_dom"/>
</dbReference>
<protein>
    <submittedName>
        <fullName evidence="10">Ion transporter</fullName>
    </submittedName>
</protein>
<keyword evidence="5" id="KW-0406">Ion transport</keyword>
<feature type="transmembrane region" description="Helical" evidence="8">
    <location>
        <begin position="93"/>
        <end position="116"/>
    </location>
</feature>
<dbReference type="GO" id="GO:0008076">
    <property type="term" value="C:voltage-gated potassium channel complex"/>
    <property type="evidence" value="ECO:0007669"/>
    <property type="project" value="InterPro"/>
</dbReference>
<dbReference type="InterPro" id="IPR028325">
    <property type="entry name" value="VG_K_chnl"/>
</dbReference>
<dbReference type="GO" id="GO:0001508">
    <property type="term" value="P:action potential"/>
    <property type="evidence" value="ECO:0007669"/>
    <property type="project" value="TreeGrafter"/>
</dbReference>
<dbReference type="PANTHER" id="PTHR11537:SF254">
    <property type="entry name" value="POTASSIUM VOLTAGE-GATED CHANNEL PROTEIN SHAB"/>
    <property type="match status" value="1"/>
</dbReference>
<organism evidence="10 11">
    <name type="scientific">Paraglaciecola hydrolytica</name>
    <dbReference type="NCBI Taxonomy" id="1799789"/>
    <lineage>
        <taxon>Bacteria</taxon>
        <taxon>Pseudomonadati</taxon>
        <taxon>Pseudomonadota</taxon>
        <taxon>Gammaproteobacteria</taxon>
        <taxon>Alteromonadales</taxon>
        <taxon>Alteromonadaceae</taxon>
        <taxon>Paraglaciecola</taxon>
    </lineage>
</organism>
<reference evidence="11" key="1">
    <citation type="submission" date="2016-02" db="EMBL/GenBank/DDBJ databases">
        <authorList>
            <person name="Schultz-Johansen M."/>
            <person name="Glaring M.A."/>
            <person name="Bech P.K."/>
            <person name="Stougaard P."/>
        </authorList>
    </citation>
    <scope>NUCLEOTIDE SEQUENCE [LARGE SCALE GENOMIC DNA]</scope>
    <source>
        <strain evidence="11">S66</strain>
    </source>
</reference>
<feature type="transmembrane region" description="Helical" evidence="8">
    <location>
        <begin position="207"/>
        <end position="224"/>
    </location>
</feature>
<dbReference type="RefSeq" id="WP_068375948.1">
    <property type="nucleotide sequence ID" value="NZ_LSNE01000005.1"/>
</dbReference>
<dbReference type="InterPro" id="IPR003938">
    <property type="entry name" value="K_chnl_volt-dep_EAG/ELK/ERG"/>
</dbReference>
<feature type="transmembrane region" description="Helical" evidence="8">
    <location>
        <begin position="147"/>
        <end position="167"/>
    </location>
</feature>
<dbReference type="InterPro" id="IPR027359">
    <property type="entry name" value="Volt_channel_dom_sf"/>
</dbReference>
<evidence type="ECO:0000259" key="9">
    <source>
        <dbReference type="Pfam" id="PF07885"/>
    </source>
</evidence>
<dbReference type="SUPFAM" id="SSF81324">
    <property type="entry name" value="Voltage-gated potassium channels"/>
    <property type="match status" value="1"/>
</dbReference>
<evidence type="ECO:0000256" key="6">
    <source>
        <dbReference type="ARBA" id="ARBA00023136"/>
    </source>
</evidence>